<protein>
    <submittedName>
        <fullName evidence="8">Dap1p</fullName>
    </submittedName>
</protein>
<keyword evidence="4" id="KW-0256">Endoplasmic reticulum</keyword>
<dbReference type="Proteomes" id="UP000189580">
    <property type="component" value="Chromosome a"/>
</dbReference>
<organism evidence="8 9">
    <name type="scientific">Sugiyamaella lignohabitans</name>
    <dbReference type="NCBI Taxonomy" id="796027"/>
    <lineage>
        <taxon>Eukaryota</taxon>
        <taxon>Fungi</taxon>
        <taxon>Dikarya</taxon>
        <taxon>Ascomycota</taxon>
        <taxon>Saccharomycotina</taxon>
        <taxon>Dipodascomycetes</taxon>
        <taxon>Dipodascales</taxon>
        <taxon>Trichomonascaceae</taxon>
        <taxon>Sugiyamaella</taxon>
    </lineage>
</organism>
<dbReference type="FunFam" id="3.10.120.10:FF:000003">
    <property type="entry name" value="membrane-associated progesterone receptor component 1"/>
    <property type="match status" value="1"/>
</dbReference>
<dbReference type="AlphaFoldDB" id="A0A167E017"/>
<evidence type="ECO:0000256" key="2">
    <source>
        <dbReference type="ARBA" id="ARBA00022617"/>
    </source>
</evidence>
<sequence length="172" mass="19320">MSDQITPKVPIQETTEGYHPLVKWGFGILILLFAIRKFFFKKQNLDEDDDGVFLSKLEPLEFIDYTPSTLQKFNGKDDPHVLLAVHGKVYDVSAGRSFYGPGGPYANFAGRDASRGLALNSFDEAVLTPIEEPIDLLDDLTEGQQNTLNDWKSLFESKYPVVGSLVNEPKHR</sequence>
<dbReference type="GO" id="GO:0020037">
    <property type="term" value="F:heme binding"/>
    <property type="evidence" value="ECO:0007669"/>
    <property type="project" value="UniProtKB-ARBA"/>
</dbReference>
<accession>A0A167E017</accession>
<reference evidence="8 9" key="1">
    <citation type="submission" date="2016-02" db="EMBL/GenBank/DDBJ databases">
        <title>Complete genome sequence and transcriptome regulation of the pentose utilising yeast Sugiyamaella lignohabitans.</title>
        <authorList>
            <person name="Bellasio M."/>
            <person name="Peymann A."/>
            <person name="Valli M."/>
            <person name="Sipitzky M."/>
            <person name="Graf A."/>
            <person name="Sauer M."/>
            <person name="Marx H."/>
            <person name="Mattanovich D."/>
        </authorList>
    </citation>
    <scope>NUCLEOTIDE SEQUENCE [LARGE SCALE GENOMIC DNA]</scope>
    <source>
        <strain evidence="8 9">CBS 10342</strain>
    </source>
</reference>
<dbReference type="KEGG" id="slb:AWJ20_1783"/>
<name>A0A167E017_9ASCO</name>
<dbReference type="GeneID" id="30033623"/>
<evidence type="ECO:0000313" key="8">
    <source>
        <dbReference type="EMBL" id="ANB13490.1"/>
    </source>
</evidence>
<dbReference type="OrthoDB" id="547796at2759"/>
<dbReference type="PANTHER" id="PTHR10281:SF72">
    <property type="entry name" value="NEUDESIN"/>
    <property type="match status" value="1"/>
</dbReference>
<evidence type="ECO:0000256" key="5">
    <source>
        <dbReference type="ARBA" id="ARBA00023004"/>
    </source>
</evidence>
<dbReference type="RefSeq" id="XP_018735967.1">
    <property type="nucleotide sequence ID" value="XM_018878689.1"/>
</dbReference>
<evidence type="ECO:0000256" key="1">
    <source>
        <dbReference type="ARBA" id="ARBA00004240"/>
    </source>
</evidence>
<comment type="similarity">
    <text evidence="6">Belongs to the cytochrome b5 family. MAPR subfamily.</text>
</comment>
<dbReference type="PANTHER" id="PTHR10281">
    <property type="entry name" value="MEMBRANE-ASSOCIATED PROGESTERONE RECEPTOR COMPONENT-RELATED"/>
    <property type="match status" value="1"/>
</dbReference>
<dbReference type="Gene3D" id="3.10.120.10">
    <property type="entry name" value="Cytochrome b5-like heme/steroid binding domain"/>
    <property type="match status" value="1"/>
</dbReference>
<evidence type="ECO:0000256" key="4">
    <source>
        <dbReference type="ARBA" id="ARBA00022824"/>
    </source>
</evidence>
<comment type="subcellular location">
    <subcellularLocation>
        <location evidence="1">Endoplasmic reticulum</location>
    </subcellularLocation>
</comment>
<evidence type="ECO:0000313" key="9">
    <source>
        <dbReference type="Proteomes" id="UP000189580"/>
    </source>
</evidence>
<feature type="domain" description="Cytochrome b5 heme-binding" evidence="7">
    <location>
        <begin position="65"/>
        <end position="166"/>
    </location>
</feature>
<dbReference type="InterPro" id="IPR050577">
    <property type="entry name" value="MAPR/NEUFC/NENF-like"/>
</dbReference>
<keyword evidence="9" id="KW-1185">Reference proteome</keyword>
<dbReference type="GO" id="GO:0005783">
    <property type="term" value="C:endoplasmic reticulum"/>
    <property type="evidence" value="ECO:0007669"/>
    <property type="project" value="UniProtKB-SubCell"/>
</dbReference>
<keyword evidence="3" id="KW-0479">Metal-binding</keyword>
<dbReference type="SMART" id="SM01117">
    <property type="entry name" value="Cyt-b5"/>
    <property type="match status" value="1"/>
</dbReference>
<keyword evidence="5" id="KW-0408">Iron</keyword>
<dbReference type="EMBL" id="CP014501">
    <property type="protein sequence ID" value="ANB13490.1"/>
    <property type="molecule type" value="Genomic_DNA"/>
</dbReference>
<dbReference type="Pfam" id="PF00173">
    <property type="entry name" value="Cyt-b5"/>
    <property type="match status" value="1"/>
</dbReference>
<dbReference type="InterPro" id="IPR036400">
    <property type="entry name" value="Cyt_B5-like_heme/steroid_sf"/>
</dbReference>
<dbReference type="SUPFAM" id="SSF55856">
    <property type="entry name" value="Cytochrome b5-like heme/steroid binding domain"/>
    <property type="match status" value="1"/>
</dbReference>
<dbReference type="GO" id="GO:0046872">
    <property type="term" value="F:metal ion binding"/>
    <property type="evidence" value="ECO:0007669"/>
    <property type="project" value="UniProtKB-KW"/>
</dbReference>
<dbReference type="GO" id="GO:0016020">
    <property type="term" value="C:membrane"/>
    <property type="evidence" value="ECO:0007669"/>
    <property type="project" value="TreeGrafter"/>
</dbReference>
<dbReference type="InterPro" id="IPR001199">
    <property type="entry name" value="Cyt_B5-like_heme/steroid-bd"/>
</dbReference>
<keyword evidence="2" id="KW-0349">Heme</keyword>
<gene>
    <name evidence="8" type="primary">DAP1</name>
    <name evidence="8" type="ORF">AWJ20_1783</name>
</gene>
<evidence type="ECO:0000259" key="7">
    <source>
        <dbReference type="SMART" id="SM01117"/>
    </source>
</evidence>
<evidence type="ECO:0000256" key="6">
    <source>
        <dbReference type="ARBA" id="ARBA00038357"/>
    </source>
</evidence>
<proteinExistence type="inferred from homology"/>
<evidence type="ECO:0000256" key="3">
    <source>
        <dbReference type="ARBA" id="ARBA00022723"/>
    </source>
</evidence>